<evidence type="ECO:0000313" key="40">
    <source>
        <dbReference type="Proteomes" id="UP000294017"/>
    </source>
</evidence>
<dbReference type="Proteomes" id="UP000507402">
    <property type="component" value="Unassembled WGS sequence"/>
</dbReference>
<evidence type="ECO:0000313" key="57">
    <source>
        <dbReference type="Proteomes" id="UP000507402"/>
    </source>
</evidence>
<dbReference type="EMBL" id="LALJ01000006">
    <property type="protein sequence ID" value="KMR37631.1"/>
    <property type="molecule type" value="Genomic_DNA"/>
</dbReference>
<dbReference type="Proteomes" id="UP000052129">
    <property type="component" value="Unassembled WGS sequence"/>
</dbReference>
<dbReference type="EMBL" id="CACURZ010000001">
    <property type="protein sequence ID" value="CAA6296735.1"/>
    <property type="molecule type" value="Genomic_DNA"/>
</dbReference>
<comment type="similarity">
    <text evidence="2">Belongs to the SCIN family.</text>
</comment>
<dbReference type="Proteomes" id="UP000459702">
    <property type="component" value="Unassembled WGS sequence"/>
</dbReference>
<dbReference type="KEGG" id="saur:SABB_00341"/>
<dbReference type="EMBL" id="CACTQT010000002">
    <property type="protein sequence ID" value="CAA4355401.1"/>
    <property type="molecule type" value="Genomic_DNA"/>
</dbReference>
<reference evidence="36 47" key="5">
    <citation type="submission" date="2018-06" db="EMBL/GenBank/DDBJ databases">
        <title>Whole genome sequencing to identify and define MRSA outbreaks.</title>
        <authorList>
            <person name="Sullivan M.J."/>
            <person name="Altman D.R."/>
            <person name="Chacko K."/>
            <person name="Ciferri B."/>
            <person name="Webster E."/>
            <person name="Deikus G."/>
            <person name="Lewis M."/>
            <person name="Khan Z."/>
            <person name="Beckford C."/>
            <person name="Rendo A."/>
            <person name="Samaroo F."/>
            <person name="Sebra R."/>
            <person name="Karam-Howlin R."/>
            <person name="Southwick K."/>
            <person name="Adams E."/>
            <person name="Ying L."/>
            <person name="Kornblum J."/>
            <person name="Factor S."/>
            <person name="Danesh Yazdi M."/>
            <person name="Dingle T."/>
            <person name="Hamula C."/>
            <person name="Bashir A."/>
            <person name="Schadt E."/>
            <person name="Kasarskis A."/>
            <person name="Patel G."/>
            <person name="Wallach F."/>
            <person name="Gibbs K."/>
            <person name="Van Bakel H."/>
        </authorList>
    </citation>
    <scope>NUCLEOTIDE SEQUENCE [LARGE SCALE GENOMIC DNA]</scope>
    <source>
        <strain evidence="47">pt013</strain>
        <strain evidence="36">Pt013</strain>
    </source>
</reference>
<evidence type="ECO:0000313" key="45">
    <source>
        <dbReference type="Proteomes" id="UP000443506"/>
    </source>
</evidence>
<dbReference type="Proteomes" id="UP000254116">
    <property type="component" value="Unassembled WGS sequence"/>
</dbReference>
<dbReference type="Gene3D" id="1.20.1270.10">
    <property type="match status" value="1"/>
</dbReference>
<evidence type="ECO:0000313" key="41">
    <source>
        <dbReference type="Proteomes" id="UP000433366"/>
    </source>
</evidence>
<evidence type="ECO:0000313" key="47">
    <source>
        <dbReference type="Proteomes" id="UP000451682"/>
    </source>
</evidence>
<evidence type="ECO:0000256" key="7">
    <source>
        <dbReference type="ARBA" id="ARBA00025334"/>
    </source>
</evidence>
<reference evidence="34 40" key="7">
    <citation type="submission" date="2018-11" db="EMBL/GenBank/DDBJ databases">
        <title>Genomic profiling of Staphylococcus species from a Poultry farm system in KwaZulu-Natal, South Africa.</title>
        <authorList>
            <person name="Amoako D.G."/>
            <person name="Somboro A.M."/>
            <person name="Abia A.L.K."/>
            <person name="Bester L.A."/>
            <person name="Essack S.Y."/>
        </authorList>
    </citation>
    <scope>NUCLEOTIDE SEQUENCE [LARGE SCALE GENOMIC DNA]</scope>
    <source>
        <strain evidence="34 40">SA12</strain>
    </source>
</reference>
<evidence type="ECO:0000313" key="44">
    <source>
        <dbReference type="Proteomes" id="UP000442782"/>
    </source>
</evidence>
<evidence type="ECO:0000313" key="56">
    <source>
        <dbReference type="Proteomes" id="UP000507112"/>
    </source>
</evidence>
<dbReference type="EMBL" id="JAANDN010000114">
    <property type="protein sequence ID" value="NUY69512.1"/>
    <property type="molecule type" value="Genomic_DNA"/>
</dbReference>
<evidence type="ECO:0000256" key="3">
    <source>
        <dbReference type="ARBA" id="ARBA00015649"/>
    </source>
</evidence>
<evidence type="ECO:0000313" key="35">
    <source>
        <dbReference type="EMBL" id="SUL34483.1"/>
    </source>
</evidence>
<dbReference type="EMBL" id="JAIUEN010000136">
    <property type="protein sequence ID" value="MCE3363241.1"/>
    <property type="molecule type" value="Genomic_DNA"/>
</dbReference>
<reference evidence="23" key="3">
    <citation type="journal article" date="2016" name="J. Infect. Dis.">
        <title>Comparative Genomics of Community-Associated Methicillin-Resistant Staphylococcus aureus Shows the Emergence of Clone ST8-USA300 in Geneva, Switzerland.</title>
        <authorList>
            <person name="Von Dach E."/>
            <person name="Diene S.M."/>
            <person name="Fankhauser C."/>
            <person name="Schrenzel J."/>
            <person name="Harbarth S."/>
            <person name="Francois P."/>
        </authorList>
    </citation>
    <scope>NUCLEOTIDE SEQUENCE</scope>
    <source>
        <strain evidence="23">MRSA_S26</strain>
    </source>
</reference>
<evidence type="ECO:0000313" key="25">
    <source>
        <dbReference type="EMBL" id="MVI55778.1"/>
    </source>
</evidence>
<dbReference type="Proteomes" id="UP000433366">
    <property type="component" value="Unassembled WGS sequence"/>
</dbReference>
<evidence type="ECO:0000256" key="2">
    <source>
        <dbReference type="ARBA" id="ARBA00007022"/>
    </source>
</evidence>
<evidence type="ECO:0000313" key="60">
    <source>
        <dbReference type="Proteomes" id="UP000561555"/>
    </source>
</evidence>
<dbReference type="EMBL" id="UAUZ02000002">
    <property type="protein sequence ID" value="CAD7353014.1"/>
    <property type="molecule type" value="Genomic_DNA"/>
</dbReference>
<comment type="subcellular location">
    <subcellularLocation>
        <location evidence="1">Secreted</location>
    </subcellularLocation>
</comment>
<dbReference type="GO" id="GO:0005576">
    <property type="term" value="C:extracellular region"/>
    <property type="evidence" value="ECO:0007669"/>
    <property type="project" value="UniProtKB-SubCell"/>
</dbReference>
<dbReference type="RefSeq" id="WP_000669537.1">
    <property type="nucleotide sequence ID" value="NC_021670.1"/>
</dbReference>
<evidence type="ECO:0000313" key="54">
    <source>
        <dbReference type="Proteomes" id="UP000478867"/>
    </source>
</evidence>
<evidence type="ECO:0000313" key="29">
    <source>
        <dbReference type="EMBL" id="NDP55973.1"/>
    </source>
</evidence>
<comment type="function">
    <text evidence="7">Involved in countering the first line of host defense mechanisms. Efficiently inhibits opsonization, phagocytosis and killing of S.aureus by human neutrophils. Acts by binding and stabilizing human C3 convertases (C4b2a and C3bBb), leading to their inactivation. The convertases are no longer able to cleave complement C3, therefore preventing further C3b deposition on the bacterial surface and phagocytosis of the bacterium. Also prevents C5a-induced neutrophil responses.</text>
</comment>
<dbReference type="Proteomes" id="UP000459586">
    <property type="component" value="Unassembled WGS sequence"/>
</dbReference>
<dbReference type="EMBL" id="CAIIGN010000005">
    <property type="protein sequence ID" value="CAC8235759.1"/>
    <property type="molecule type" value="Genomic_DNA"/>
</dbReference>
<evidence type="ECO:0000313" key="58">
    <source>
        <dbReference type="Proteomes" id="UP000507485"/>
    </source>
</evidence>
<dbReference type="Proteomes" id="UP000451682">
    <property type="component" value="Unassembled WGS sequence"/>
</dbReference>
<evidence type="ECO:0000313" key="19">
    <source>
        <dbReference type="EMBL" id="CAC8235759.1"/>
    </source>
</evidence>
<evidence type="ECO:0000313" key="9">
    <source>
        <dbReference type="EMBL" id="ATC71254.1"/>
    </source>
</evidence>
<evidence type="ECO:0000313" key="52">
    <source>
        <dbReference type="Proteomes" id="UP000473113"/>
    </source>
</evidence>
<dbReference type="EMBL" id="RQTF01000291">
    <property type="protein sequence ID" value="RZI05583.1"/>
    <property type="molecule type" value="Genomic_DNA"/>
</dbReference>
<evidence type="ECO:0000313" key="33">
    <source>
        <dbReference type="EMBL" id="NUY69512.1"/>
    </source>
</evidence>
<evidence type="ECO:0000313" key="30">
    <source>
        <dbReference type="EMBL" id="NGK22488.1"/>
    </source>
</evidence>
<dbReference type="Proteomes" id="UP000442696">
    <property type="component" value="Unassembled WGS sequence"/>
</dbReference>
<reference evidence="59 60" key="9">
    <citation type="journal article" date="2020" name="J. Antimicrob. Chemother.">
        <title>Detection of heterogeneous vancomycin intermediate resistance in MRSA isolates from Latin America.</title>
        <authorList>
            <person name="Castro B.E."/>
            <person name="Berrio M."/>
            <person name="Vargas M.L."/>
            <person name="Carvajal L.P."/>
            <person name="Millan L.V."/>
            <person name="Rios R."/>
            <person name="Hernandez A.K."/>
            <person name="Rincon S."/>
            <person name="Cubides P."/>
            <person name="Forero E."/>
            <person name="Dinh A."/>
            <person name="Seas C."/>
            <person name="Munita J.M."/>
            <person name="Arias C.A."/>
            <person name="Reyes J."/>
            <person name="Diaz L."/>
        </authorList>
    </citation>
    <scope>NUCLEOTIDE SEQUENCE [LARGE SCALE GENOMIC DNA]</scope>
    <source>
        <strain evidence="32 59">UE1097</strain>
        <strain evidence="33 60">UP89</strain>
    </source>
</reference>
<dbReference type="EMBL" id="JAAFLG010000007">
    <property type="protein sequence ID" value="NDP55973.1"/>
    <property type="molecule type" value="Genomic_DNA"/>
</dbReference>
<dbReference type="InterPro" id="IPR021612">
    <property type="entry name" value="SCIN"/>
</dbReference>
<dbReference type="Pfam" id="PF11546">
    <property type="entry name" value="CompInhib_SCIN"/>
    <property type="match status" value="1"/>
</dbReference>
<evidence type="ECO:0000256" key="5">
    <source>
        <dbReference type="ARBA" id="ARBA00022729"/>
    </source>
</evidence>
<keyword evidence="4" id="KW-0964">Secreted</keyword>
<dbReference type="EMBL" id="CACTOE010000002">
    <property type="protein sequence ID" value="CAA4079530.1"/>
    <property type="molecule type" value="Genomic_DNA"/>
</dbReference>
<evidence type="ECO:0000256" key="8">
    <source>
        <dbReference type="SAM" id="SignalP"/>
    </source>
</evidence>
<evidence type="ECO:0000313" key="20">
    <source>
        <dbReference type="EMBL" id="CAD7353014.1"/>
    </source>
</evidence>
<dbReference type="Proteomes" id="UP000471199">
    <property type="component" value="Unassembled WGS sequence"/>
</dbReference>
<dbReference type="EMBL" id="CAIIGD010000005">
    <property type="protein sequence ID" value="CAC8219252.1"/>
    <property type="molecule type" value="Genomic_DNA"/>
</dbReference>
<evidence type="ECO:0000313" key="14">
    <source>
        <dbReference type="EMBL" id="CAA6043513.1"/>
    </source>
</evidence>
<dbReference type="Proteomes" id="UP000561555">
    <property type="component" value="Unassembled WGS sequence"/>
</dbReference>
<reference evidence="55 56" key="13">
    <citation type="submission" date="2020-06" db="EMBL/GenBank/DDBJ databases">
        <authorList>
            <consortium name="Pathogen Informatics"/>
        </authorList>
    </citation>
    <scope>NUCLEOTIDE SEQUENCE [LARGE SCALE GENOMIC DNA]</scope>
    <source>
        <strain evidence="17 58">A13</strain>
        <strain evidence="18 56">MOS105</strain>
        <strain evidence="19 57">MOS114</strain>
        <strain evidence="20">NCTC13131</strain>
        <strain evidence="37">NCTC8317</strain>
        <strain evidence="10 46">S040_N01_C01</strain>
        <strain evidence="11 44">S087_N01_C01</strain>
        <strain evidence="16 55">SG160</strain>
        <strain evidence="14 49">T012_N10_C04</strain>
        <strain evidence="12 43">T012_N16_C08</strain>
        <strain evidence="13 45">T065_N03_C06</strain>
        <strain evidence="15 48">T197_A02_C01</strain>
    </source>
</reference>
<evidence type="ECO:0000256" key="4">
    <source>
        <dbReference type="ARBA" id="ARBA00022525"/>
    </source>
</evidence>
<evidence type="ECO:0000313" key="51">
    <source>
        <dbReference type="Proteomes" id="UP000471199"/>
    </source>
</evidence>
<name>A0A0D6WG27_STAAU</name>
<keyword evidence="5 8" id="KW-0732">Signal</keyword>
<evidence type="ECO:0000313" key="12">
    <source>
        <dbReference type="EMBL" id="CAA4355401.1"/>
    </source>
</evidence>
<reference evidence="35 39" key="6">
    <citation type="submission" date="2018-06" db="EMBL/GenBank/DDBJ databases">
        <authorList>
            <consortium name="Pathogen Informatics"/>
            <person name="Doyle S."/>
        </authorList>
    </citation>
    <scope>NUCLEOTIDE SEQUENCE [LARGE SCALE GENOMIC DNA]</scope>
    <source>
        <strain evidence="35 39">NCTC10702</strain>
    </source>
</reference>
<dbReference type="EMBL" id="WPTS01000025">
    <property type="protein sequence ID" value="MVK34820.1"/>
    <property type="molecule type" value="Genomic_DNA"/>
</dbReference>
<gene>
    <name evidence="19" type="primary">scn_2</name>
    <name evidence="24" type="synonym">scb</name>
    <name evidence="10" type="synonym">scn_1</name>
    <name evidence="23" type="ORF">ACR79_03715</name>
    <name evidence="9" type="ORF">CNH36_06165</name>
    <name evidence="36" type="ORF">DQU50_01820</name>
    <name evidence="34" type="ORF">EIH03_13150</name>
    <name evidence="22" type="ORF">EP54_07025</name>
    <name evidence="21" type="ORF">EQ90_05485</name>
    <name evidence="30" type="ORF">G0Z31_13445</name>
    <name evidence="31" type="ORF">G6Y24_05560</name>
    <name evidence="25" type="ORF">GO793_07930</name>
    <name evidence="26" type="ORF">GO814_06670</name>
    <name evidence="27" type="ORF">GO941_06910</name>
    <name evidence="28" type="ORF">GO942_06940</name>
    <name evidence="32" type="ORF">GQX37_07375</name>
    <name evidence="33" type="ORF">GQX52_13015</name>
    <name evidence="29" type="ORF">GZ130_05120</name>
    <name evidence="24" type="ORF">LB359_13030</name>
    <name evidence="35" type="ORF">NCTC10702_01834</name>
    <name evidence="20" type="ORF">NCTC13131_00484</name>
    <name evidence="37" type="ORF">NCTC8317_01059</name>
    <name evidence="11" type="ORF">SAMEA1029512_00288</name>
    <name evidence="10" type="ORF">SAMEA1029528_00267</name>
    <name evidence="12" type="ORF">SAMEA2078260_00314</name>
    <name evidence="14" type="ORF">SAMEA2078588_00306</name>
    <name evidence="15" type="ORF">SAMEA2080344_00004</name>
    <name evidence="13" type="ORF">SAMEA2081063_00004</name>
    <name evidence="16" type="ORF">SAMEA4008575_00004</name>
    <name evidence="17" type="ORF">SAMEA4552975_00753</name>
    <name evidence="18" type="ORF">SAMEA70146418_01755</name>
    <name evidence="19" type="ORF">SAMEA70153168_01488</name>
</gene>
<dbReference type="Proteomes" id="UP000442782">
    <property type="component" value="Unassembled WGS sequence"/>
</dbReference>
<dbReference type="InterPro" id="IPR029048">
    <property type="entry name" value="HSP70_C_sf"/>
</dbReference>
<dbReference type="Proteomes" id="UP000217245">
    <property type="component" value="Chromosome"/>
</dbReference>
<dbReference type="Proteomes" id="UP000443506">
    <property type="component" value="Unassembled WGS sequence"/>
</dbReference>
<dbReference type="Proteomes" id="UP000478867">
    <property type="component" value="Unassembled WGS sequence"/>
</dbReference>
<reference evidence="41 42" key="8">
    <citation type="submission" date="2019-11" db="EMBL/GenBank/DDBJ databases">
        <title>Implementation of targeted gown and glove precautions to prevent Staphylococcus aureus acquisition in community-based nursing homes.</title>
        <authorList>
            <person name="Stine O.C."/>
        </authorList>
    </citation>
    <scope>NUCLEOTIDE SEQUENCE [LARGE SCALE GENOMIC DNA]</scope>
    <source>
        <strain evidence="28 54">S_1081.LBCF.DN</strain>
        <strain evidence="27 42">S_2023.LVRQ.AN</strain>
        <strain evidence="26 51">S_2062.LAUP.DI</strain>
        <strain evidence="25 41">S_4031.LGMP.AI</strain>
    </source>
</reference>
<evidence type="ECO:0000313" key="49">
    <source>
        <dbReference type="Proteomes" id="UP000459702"/>
    </source>
</evidence>
<evidence type="ECO:0000256" key="1">
    <source>
        <dbReference type="ARBA" id="ARBA00004613"/>
    </source>
</evidence>
<dbReference type="OMA" id="SHDNYLT"/>
<dbReference type="Proteomes" id="UP000280323">
    <property type="component" value="Chromosome"/>
</dbReference>
<dbReference type="Proteomes" id="UP000478431">
    <property type="component" value="Unassembled WGS sequence"/>
</dbReference>
<dbReference type="EMBL" id="JAAJIY010000083">
    <property type="protein sequence ID" value="NGK22488.1"/>
    <property type="molecule type" value="Genomic_DNA"/>
</dbReference>
<evidence type="ECO:0000313" key="43">
    <source>
        <dbReference type="Proteomes" id="UP000442696"/>
    </source>
</evidence>
<dbReference type="Proteomes" id="UP000507485">
    <property type="component" value="Unassembled WGS sequence"/>
</dbReference>
<evidence type="ECO:0000313" key="37">
    <source>
        <dbReference type="EMBL" id="VDY48010.1"/>
    </source>
</evidence>
<dbReference type="EMBL" id="LALQ01000026">
    <property type="protein sequence ID" value="KMR57167.1"/>
    <property type="molecule type" value="Genomic_DNA"/>
</dbReference>
<dbReference type="EMBL" id="CACUNS010000001">
    <property type="protein sequence ID" value="CAA6043513.1"/>
    <property type="molecule type" value="Genomic_DNA"/>
</dbReference>
<dbReference type="Proteomes" id="UP000294017">
    <property type="component" value="Unassembled WGS sequence"/>
</dbReference>
<dbReference type="EMBL" id="WPXC01000013">
    <property type="protein sequence ID" value="MVM10425.1"/>
    <property type="molecule type" value="Genomic_DNA"/>
</dbReference>
<evidence type="ECO:0000313" key="46">
    <source>
        <dbReference type="Proteomes" id="UP000443708"/>
    </source>
</evidence>
<dbReference type="EMBL" id="JAANEC010000074">
    <property type="protein sequence ID" value="NUY12365.1"/>
    <property type="molecule type" value="Genomic_DNA"/>
</dbReference>
<evidence type="ECO:0000313" key="39">
    <source>
        <dbReference type="Proteomes" id="UP000254116"/>
    </source>
</evidence>
<dbReference type="Proteomes" id="UP000473113">
    <property type="component" value="Unassembled WGS sequence"/>
</dbReference>
<evidence type="ECO:0000313" key="27">
    <source>
        <dbReference type="EMBL" id="MVL45217.1"/>
    </source>
</evidence>
<evidence type="ECO:0000313" key="55">
    <source>
        <dbReference type="Proteomes" id="UP000505390"/>
    </source>
</evidence>
<keyword evidence="6" id="KW-0843">Virulence</keyword>
<dbReference type="Proteomes" id="UP000466646">
    <property type="component" value="Unassembled WGS sequence"/>
</dbReference>
<accession>A0A0D6WG27</accession>
<reference evidence="24" key="15">
    <citation type="submission" date="2023-08" db="EMBL/GenBank/DDBJ databases">
        <authorList>
            <person name="Zhao H."/>
            <person name="Wang X."/>
        </authorList>
    </citation>
    <scope>NUCLEOTIDE SEQUENCE</scope>
    <source>
        <strain evidence="24">NC-4</strain>
    </source>
</reference>
<reference evidence="30 53" key="12">
    <citation type="submission" date="2020-02" db="EMBL/GenBank/DDBJ databases">
        <title>Novel Insights Into The Classification of Staphylococcal Beta-Lactamases In Relation To The Cefazolin Inoculum Effect.</title>
        <authorList>
            <person name="Carvajal L.P."/>
            <person name="Rincon S."/>
            <person name="Echeverri A."/>
            <person name="Porras J."/>
            <person name="Rios R."/>
            <person name="Ordonez K."/>
            <person name="Seas C."/>
            <person name="Gomez-Villegas S."/>
            <person name="Diaz L."/>
            <person name="Arias C.A."/>
            <person name="Reyes J."/>
        </authorList>
    </citation>
    <scope>NUCLEOTIDE SEQUENCE [LARGE SCALE GENOMIC DNA]</scope>
    <source>
        <strain evidence="30 53">UP127</strain>
    </source>
</reference>
<dbReference type="EMBL" id="CP023391">
    <property type="protein sequence ID" value="ATC71254.1"/>
    <property type="molecule type" value="Genomic_DNA"/>
</dbReference>
<dbReference type="SMR" id="A0A0D6WG27"/>
<evidence type="ECO:0000313" key="21">
    <source>
        <dbReference type="EMBL" id="KMR37631.1"/>
    </source>
</evidence>
<evidence type="ECO:0000313" key="38">
    <source>
        <dbReference type="Proteomes" id="UP000217245"/>
    </source>
</evidence>
<evidence type="ECO:0000313" key="13">
    <source>
        <dbReference type="EMBL" id="CAA4669513.1"/>
    </source>
</evidence>
<dbReference type="EMBL" id="UHBY01000003">
    <property type="protein sequence ID" value="SUL34483.1"/>
    <property type="molecule type" value="Genomic_DNA"/>
</dbReference>
<dbReference type="EMBL" id="CACTPI010000001">
    <property type="protein sequence ID" value="CAA4077984.1"/>
    <property type="molecule type" value="Genomic_DNA"/>
</dbReference>
<evidence type="ECO:0000313" key="17">
    <source>
        <dbReference type="EMBL" id="CAC6989835.1"/>
    </source>
</evidence>
<dbReference type="EMBL" id="WPRH01000468">
    <property type="protein sequence ID" value="MVI55778.1"/>
    <property type="molecule type" value="Genomic_DNA"/>
</dbReference>
<evidence type="ECO:0000256" key="6">
    <source>
        <dbReference type="ARBA" id="ARBA00023026"/>
    </source>
</evidence>
<dbReference type="Proteomes" id="UP000434412">
    <property type="component" value="Unassembled WGS sequence"/>
</dbReference>
<dbReference type="Proteomes" id="UP000251686">
    <property type="component" value="Unassembled WGS sequence"/>
</dbReference>
<dbReference type="EMBL" id="LR133917">
    <property type="protein sequence ID" value="VDY48010.1"/>
    <property type="molecule type" value="Genomic_DNA"/>
</dbReference>
<feature type="signal peptide" evidence="8">
    <location>
        <begin position="1"/>
        <end position="22"/>
    </location>
</feature>
<reference evidence="31 52" key="11">
    <citation type="submission" date="2020-02" db="EMBL/GenBank/DDBJ databases">
        <title>Detection of Heterogeneous Vancomycin Intermediate Resistance in Methicillin Resistant Staphylococcus aureus Isolates from Latin-America.</title>
        <authorList>
            <person name="Castro-Cardozo B."/>
            <person name="Berrio M."/>
            <person name="Vargas M.L."/>
            <person name="Carvajal L.P."/>
            <person name="Millan L.V."/>
            <person name="Rios R."/>
            <person name="Hernandez A."/>
            <person name="Rincon S.L."/>
            <person name="Cubides P."/>
            <person name="Forero E."/>
            <person name="Dinh A."/>
            <person name="Seas C."/>
            <person name="Munita J.M."/>
            <person name="Arias C.A."/>
            <person name="Reyes J."/>
            <person name="Diaz L."/>
        </authorList>
    </citation>
    <scope>NUCLEOTIDE SEQUENCE [LARGE SCALE GENOMIC DNA]</scope>
    <source>
        <strain evidence="31 52">UG255</strain>
    </source>
</reference>
<sequence length="116" mass="13114">MKFKKYILTGTLALLLSSTGIATIEGNKADASSLDKYLTESQFHDKRIAEELRTLLNKSNVYALAAGSLNPYYKRTIMMNEYRAKAALKKNDFVSMADAKVALEKIYKEIDEIINR</sequence>
<evidence type="ECO:0000313" key="16">
    <source>
        <dbReference type="EMBL" id="CAC5769762.1"/>
    </source>
</evidence>
<feature type="chain" id="PRO_5044365743" description="Staphylococcal complement inhibitor" evidence="8">
    <location>
        <begin position="23"/>
        <end position="116"/>
    </location>
</feature>
<dbReference type="EMBL" id="JAALTR010000170">
    <property type="protein sequence ID" value="NGW66962.1"/>
    <property type="molecule type" value="Genomic_DNA"/>
</dbReference>
<dbReference type="Proteomes" id="UP000443708">
    <property type="component" value="Unassembled WGS sequence"/>
</dbReference>
<dbReference type="EMBL" id="LFVP01000002">
    <property type="protein sequence ID" value="KSA80832.1"/>
    <property type="molecule type" value="Genomic_DNA"/>
</dbReference>
<evidence type="ECO:0000313" key="10">
    <source>
        <dbReference type="EMBL" id="CAA4077984.1"/>
    </source>
</evidence>
<dbReference type="EMBL" id="CACTWD010000001">
    <property type="protein sequence ID" value="CAA4669513.1"/>
    <property type="molecule type" value="Genomic_DNA"/>
</dbReference>
<dbReference type="AlphaFoldDB" id="A0A0D6WG27"/>
<evidence type="ECO:0000313" key="59">
    <source>
        <dbReference type="Proteomes" id="UP000547874"/>
    </source>
</evidence>
<evidence type="ECO:0000313" key="15">
    <source>
        <dbReference type="EMBL" id="CAA6296735.1"/>
    </source>
</evidence>
<evidence type="ECO:0000313" key="42">
    <source>
        <dbReference type="Proteomes" id="UP000434412"/>
    </source>
</evidence>
<dbReference type="Proteomes" id="UP000507112">
    <property type="component" value="Unassembled WGS sequence"/>
</dbReference>
<dbReference type="EMBL" id="CAIGXB010000001">
    <property type="protein sequence ID" value="CAC5769762.1"/>
    <property type="molecule type" value="Genomic_DNA"/>
</dbReference>
<dbReference type="EMBL" id="QNXF01000002">
    <property type="protein sequence ID" value="TXL46584.1"/>
    <property type="molecule type" value="Genomic_DNA"/>
</dbReference>
<evidence type="ECO:0000313" key="24">
    <source>
        <dbReference type="EMBL" id="MCE3363241.1"/>
    </source>
</evidence>
<evidence type="ECO:0000313" key="48">
    <source>
        <dbReference type="Proteomes" id="UP000459586"/>
    </source>
</evidence>
<evidence type="ECO:0000313" key="28">
    <source>
        <dbReference type="EMBL" id="MVM10425.1"/>
    </source>
</evidence>
<reference evidence="21" key="1">
    <citation type="journal article" date="2015" name="J. Infect. Dis.">
        <title>Parallel Epidemics of Community-Associated Methicillin-Resistant Staphylococcus aureus USA300 Infection in North and South America.</title>
        <authorList>
            <person name="Planet P.J."/>
            <person name="Diaz L."/>
            <person name="Kolokotronis S.O."/>
            <person name="Narechania A."/>
            <person name="Reyes J."/>
            <person name="Xing G."/>
            <person name="Rincon S."/>
            <person name="Smith H."/>
            <person name="Panesso D."/>
            <person name="Ryan C."/>
            <person name="Smith D.P."/>
            <person name="Guzman M."/>
            <person name="Zurita J."/>
            <person name="Sebra R."/>
            <person name="Deikus G."/>
            <person name="Nolan R.L."/>
            <person name="Tenover F.C."/>
            <person name="Weinstock G.M."/>
            <person name="Robinson D.A."/>
            <person name="Arias C.A."/>
        </authorList>
    </citation>
    <scope>NUCLEOTIDE SEQUENCE</scope>
    <source>
        <strain evidence="21">CA15</strain>
        <strain evidence="22">M121</strain>
    </source>
</reference>
<accession>A0A1E8WPW3</accession>
<reference evidence="23" key="2">
    <citation type="submission" date="2015-06" db="EMBL/GenBank/DDBJ databases">
        <authorList>
            <person name="Diene S.M."/>
            <person name="Von Dach E."/>
            <person name="Fankhauser C."/>
            <person name="Schrenzel J."/>
            <person name="Harbarth S."/>
            <person name="Francois P."/>
        </authorList>
    </citation>
    <scope>NUCLEOTIDE SEQUENCE</scope>
    <source>
        <strain evidence="23">MRSA_S26</strain>
    </source>
</reference>
<dbReference type="KEGG" id="saud:CH52_13310"/>
<reference evidence="24" key="14">
    <citation type="journal article" date="2021" name="Front Med (Lausanne)">
        <title>The Prevalence and Determinants of Fusidic Acid Resistance Among Methicillin-Resistant Staphylococcus aureus Clinical Isolates in China.</title>
        <authorList>
            <person name="Zhao H."/>
            <person name="Wang X."/>
            <person name="Wang B."/>
            <person name="Xu Y."/>
            <person name="Rao L."/>
            <person name="Wan B."/>
            <person name="Guo Y."/>
            <person name="Wu X."/>
            <person name="Yu J."/>
            <person name="Chen L."/>
            <person name="Li M."/>
            <person name="Yu F."/>
        </authorList>
    </citation>
    <scope>NUCLEOTIDE SEQUENCE</scope>
    <source>
        <strain evidence="24">NC-4</strain>
    </source>
</reference>
<reference evidence="9 38" key="4">
    <citation type="submission" date="2017-09" db="EMBL/GenBank/DDBJ databases">
        <title>A single nucleotide polymorphism in the Staphylococcus aureus virulence regulator SaeR abolishes pathogenesis.</title>
        <authorList>
            <person name="Copin R.J."/>
            <person name="Sause W."/>
            <person name="Shopsin B."/>
            <person name="Torres V.J."/>
        </authorList>
    </citation>
    <scope>NUCLEOTIDE SEQUENCE [LARGE SCALE GENOMIC DNA]</scope>
    <source>
        <strain evidence="38">Newman</strain>
        <strain evidence="9">Newman_D2C</strain>
    </source>
</reference>
<evidence type="ECO:0000313" key="18">
    <source>
        <dbReference type="EMBL" id="CAC8219252.1"/>
    </source>
</evidence>
<evidence type="ECO:0000313" key="23">
    <source>
        <dbReference type="EMBL" id="KSA80832.1"/>
    </source>
</evidence>
<evidence type="ECO:0000313" key="32">
    <source>
        <dbReference type="EMBL" id="NUY12365.1"/>
    </source>
</evidence>
<proteinExistence type="inferred from homology"/>
<organism evidence="19 57">
    <name type="scientific">Staphylococcus aureus</name>
    <dbReference type="NCBI Taxonomy" id="1280"/>
    <lineage>
        <taxon>Bacteria</taxon>
        <taxon>Bacillati</taxon>
        <taxon>Bacillota</taxon>
        <taxon>Bacilli</taxon>
        <taxon>Bacillales</taxon>
        <taxon>Staphylococcaceae</taxon>
        <taxon>Staphylococcus</taxon>
    </lineage>
</organism>
<evidence type="ECO:0000313" key="26">
    <source>
        <dbReference type="EMBL" id="MVK34820.1"/>
    </source>
</evidence>
<evidence type="ECO:0000313" key="11">
    <source>
        <dbReference type="EMBL" id="CAA4079530.1"/>
    </source>
</evidence>
<dbReference type="Proteomes" id="UP000547874">
    <property type="component" value="Unassembled WGS sequence"/>
</dbReference>
<evidence type="ECO:0000313" key="50">
    <source>
        <dbReference type="Proteomes" id="UP000466646"/>
    </source>
</evidence>
<evidence type="ECO:0000313" key="34">
    <source>
        <dbReference type="EMBL" id="RZI05583.1"/>
    </source>
</evidence>
<dbReference type="EMBL" id="WPVZ01000406">
    <property type="protein sequence ID" value="MVL45217.1"/>
    <property type="molecule type" value="Genomic_DNA"/>
</dbReference>
<evidence type="ECO:0000313" key="31">
    <source>
        <dbReference type="EMBL" id="NGW66962.1"/>
    </source>
</evidence>
<dbReference type="EMBL" id="CAIHOM010000001">
    <property type="protein sequence ID" value="CAC6989835.1"/>
    <property type="molecule type" value="Genomic_DNA"/>
</dbReference>
<dbReference type="Proteomes" id="UP000505390">
    <property type="component" value="Unassembled WGS sequence"/>
</dbReference>
<evidence type="ECO:0000313" key="53">
    <source>
        <dbReference type="Proteomes" id="UP000478431"/>
    </source>
</evidence>
<dbReference type="Proteomes" id="UP001200271">
    <property type="component" value="Unassembled WGS sequence"/>
</dbReference>
<evidence type="ECO:0000313" key="36">
    <source>
        <dbReference type="EMBL" id="TXL46584.1"/>
    </source>
</evidence>
<protein>
    <recommendedName>
        <fullName evidence="3">Staphylococcal complement inhibitor</fullName>
    </recommendedName>
</protein>
<reference evidence="29 50" key="10">
    <citation type="submission" date="2020-01" db="EMBL/GenBank/DDBJ databases">
        <title>Analysis of Virulence and Antimicrobial Resistance Gene Carriage in Staphylococcus aureus Infections in Equids Using Whole Genome Sequencing.</title>
        <authorList>
            <person name="Little S.V."/>
            <person name="Hillhouse A.E."/>
            <person name="Cohen N.D."/>
            <person name="Lawhon S.D."/>
            <person name="Bryan L.K."/>
        </authorList>
    </citation>
    <scope>NUCLEOTIDE SEQUENCE [LARGE SCALE GENOMIC DNA]</scope>
    <source>
        <strain evidence="29 50">61-017</strain>
    </source>
</reference>
<evidence type="ECO:0000313" key="22">
    <source>
        <dbReference type="EMBL" id="KMR57167.1"/>
    </source>
</evidence>